<evidence type="ECO:0000256" key="1">
    <source>
        <dbReference type="SAM" id="MobiDB-lite"/>
    </source>
</evidence>
<dbReference type="InterPro" id="IPR053134">
    <property type="entry name" value="RNA-dir_DNA_polymerase"/>
</dbReference>
<evidence type="ECO:0000313" key="2">
    <source>
        <dbReference type="EMBL" id="GJT56634.1"/>
    </source>
</evidence>
<dbReference type="PANTHER" id="PTHR24559">
    <property type="entry name" value="TRANSPOSON TY3-I GAG-POL POLYPROTEIN"/>
    <property type="match status" value="1"/>
</dbReference>
<reference evidence="2" key="2">
    <citation type="submission" date="2022-01" db="EMBL/GenBank/DDBJ databases">
        <authorList>
            <person name="Yamashiro T."/>
            <person name="Shiraishi A."/>
            <person name="Satake H."/>
            <person name="Nakayama K."/>
        </authorList>
    </citation>
    <scope>NUCLEOTIDE SEQUENCE</scope>
</reference>
<dbReference type="Proteomes" id="UP001151760">
    <property type="component" value="Unassembled WGS sequence"/>
</dbReference>
<feature type="compositionally biased region" description="Basic and acidic residues" evidence="1">
    <location>
        <begin position="14"/>
        <end position="38"/>
    </location>
</feature>
<feature type="compositionally biased region" description="Polar residues" evidence="1">
    <location>
        <begin position="1"/>
        <end position="13"/>
    </location>
</feature>
<comment type="caution">
    <text evidence="2">The sequence shown here is derived from an EMBL/GenBank/DDBJ whole genome shotgun (WGS) entry which is preliminary data.</text>
</comment>
<dbReference type="PANTHER" id="PTHR24559:SF444">
    <property type="entry name" value="REVERSE TRANSCRIPTASE DOMAIN-CONTAINING PROTEIN"/>
    <property type="match status" value="1"/>
</dbReference>
<accession>A0ABQ5F0Q9</accession>
<gene>
    <name evidence="2" type="ORF">Tco_0991688</name>
</gene>
<organism evidence="2 3">
    <name type="scientific">Tanacetum coccineum</name>
    <dbReference type="NCBI Taxonomy" id="301880"/>
    <lineage>
        <taxon>Eukaryota</taxon>
        <taxon>Viridiplantae</taxon>
        <taxon>Streptophyta</taxon>
        <taxon>Embryophyta</taxon>
        <taxon>Tracheophyta</taxon>
        <taxon>Spermatophyta</taxon>
        <taxon>Magnoliopsida</taxon>
        <taxon>eudicotyledons</taxon>
        <taxon>Gunneridae</taxon>
        <taxon>Pentapetalae</taxon>
        <taxon>asterids</taxon>
        <taxon>campanulids</taxon>
        <taxon>Asterales</taxon>
        <taxon>Asteraceae</taxon>
        <taxon>Asteroideae</taxon>
        <taxon>Anthemideae</taxon>
        <taxon>Anthemidinae</taxon>
        <taxon>Tanacetum</taxon>
    </lineage>
</organism>
<keyword evidence="3" id="KW-1185">Reference proteome</keyword>
<name>A0ABQ5F0Q9_9ASTR</name>
<dbReference type="EMBL" id="BQNB010016862">
    <property type="protein sequence ID" value="GJT56634.1"/>
    <property type="molecule type" value="Genomic_DNA"/>
</dbReference>
<evidence type="ECO:0000313" key="3">
    <source>
        <dbReference type="Proteomes" id="UP001151760"/>
    </source>
</evidence>
<evidence type="ECO:0008006" key="4">
    <source>
        <dbReference type="Google" id="ProtNLM"/>
    </source>
</evidence>
<dbReference type="SUPFAM" id="SSF56672">
    <property type="entry name" value="DNA/RNA polymerases"/>
    <property type="match status" value="1"/>
</dbReference>
<feature type="region of interest" description="Disordered" evidence="1">
    <location>
        <begin position="1"/>
        <end position="68"/>
    </location>
</feature>
<reference evidence="2" key="1">
    <citation type="journal article" date="2022" name="Int. J. Mol. Sci.">
        <title>Draft Genome of Tanacetum Coccineum: Genomic Comparison of Closely Related Tanacetum-Family Plants.</title>
        <authorList>
            <person name="Yamashiro T."/>
            <person name="Shiraishi A."/>
            <person name="Nakayama K."/>
            <person name="Satake H."/>
        </authorList>
    </citation>
    <scope>NUCLEOTIDE SEQUENCE</scope>
</reference>
<dbReference type="InterPro" id="IPR043502">
    <property type="entry name" value="DNA/RNA_pol_sf"/>
</dbReference>
<proteinExistence type="predicted"/>
<sequence length="218" mass="24853">MPNSGTNRGSQSWERPEASVADLRRRSEGKERGGEGRTGRSGRKGWKIMEGAHGGSSETRDQMVSRSGYKTSKSCGAKKFFRTERAVGLLSWLEGMEYVLYIRKCSAITKSRLNLMKHTSLDKREILKVHRERPEGNLKQLKTVKVNELKLEDIPILRNFPNVFPEDISSLPPSREVEFPINLIPRAMPVAKSPYRLAPTKMQEWSNHLKELKDKGFI</sequence>
<protein>
    <recommendedName>
        <fullName evidence="4">Reverse transcriptase domain-containing protein</fullName>
    </recommendedName>
</protein>